<evidence type="ECO:0000256" key="7">
    <source>
        <dbReference type="ARBA" id="ARBA00023136"/>
    </source>
</evidence>
<keyword evidence="10" id="KW-0175">Coiled coil</keyword>
<comment type="caution">
    <text evidence="13">The sequence shown here is derived from an EMBL/GenBank/DDBJ whole genome shotgun (WGS) entry which is preliminary data.</text>
</comment>
<evidence type="ECO:0000256" key="8">
    <source>
        <dbReference type="ARBA" id="ARBA00023237"/>
    </source>
</evidence>
<keyword evidence="2" id="KW-0813">Transport</keyword>
<dbReference type="Proteomes" id="UP001501692">
    <property type="component" value="Unassembled WGS sequence"/>
</dbReference>
<evidence type="ECO:0000256" key="2">
    <source>
        <dbReference type="ARBA" id="ARBA00022448"/>
    </source>
</evidence>
<feature type="coiled-coil region" evidence="10">
    <location>
        <begin position="201"/>
        <end position="268"/>
    </location>
</feature>
<feature type="domain" description="OmpA-like" evidence="12">
    <location>
        <begin position="272"/>
        <end position="394"/>
    </location>
</feature>
<protein>
    <recommendedName>
        <fullName evidence="12">OmpA-like domain-containing protein</fullName>
    </recommendedName>
</protein>
<dbReference type="InterPro" id="IPR011250">
    <property type="entry name" value="OMP/PagP_B-barrel"/>
</dbReference>
<keyword evidence="4" id="KW-0812">Transmembrane</keyword>
<dbReference type="PROSITE" id="PS51123">
    <property type="entry name" value="OMPA_2"/>
    <property type="match status" value="1"/>
</dbReference>
<evidence type="ECO:0000313" key="14">
    <source>
        <dbReference type="Proteomes" id="UP001501692"/>
    </source>
</evidence>
<dbReference type="RefSeq" id="WP_345167854.1">
    <property type="nucleotide sequence ID" value="NZ_BAABJK010000006.1"/>
</dbReference>
<dbReference type="PRINTS" id="PR01021">
    <property type="entry name" value="OMPADOMAIN"/>
</dbReference>
<evidence type="ECO:0000313" key="13">
    <source>
        <dbReference type="EMBL" id="GAA4969982.1"/>
    </source>
</evidence>
<comment type="subcellular location">
    <subcellularLocation>
        <location evidence="1">Cell outer membrane</location>
        <topology evidence="1">Multi-pass membrane protein</topology>
    </subcellularLocation>
</comment>
<reference evidence="14" key="1">
    <citation type="journal article" date="2019" name="Int. J. Syst. Evol. Microbiol.">
        <title>The Global Catalogue of Microorganisms (GCM) 10K type strain sequencing project: providing services to taxonomists for standard genome sequencing and annotation.</title>
        <authorList>
            <consortium name="The Broad Institute Genomics Platform"/>
            <consortium name="The Broad Institute Genome Sequencing Center for Infectious Disease"/>
            <person name="Wu L."/>
            <person name="Ma J."/>
        </authorList>
    </citation>
    <scope>NUCLEOTIDE SEQUENCE [LARGE SCALE GENOMIC DNA]</scope>
    <source>
        <strain evidence="14">JCM 18287</strain>
    </source>
</reference>
<proteinExistence type="predicted"/>
<evidence type="ECO:0000256" key="3">
    <source>
        <dbReference type="ARBA" id="ARBA00022452"/>
    </source>
</evidence>
<dbReference type="InterPro" id="IPR036737">
    <property type="entry name" value="OmpA-like_sf"/>
</dbReference>
<gene>
    <name evidence="13" type="ORF">GCM10023315_19690</name>
</gene>
<feature type="signal peptide" evidence="11">
    <location>
        <begin position="1"/>
        <end position="21"/>
    </location>
</feature>
<evidence type="ECO:0000256" key="9">
    <source>
        <dbReference type="PROSITE-ProRule" id="PRU00473"/>
    </source>
</evidence>
<dbReference type="Pfam" id="PF00691">
    <property type="entry name" value="OmpA"/>
    <property type="match status" value="1"/>
</dbReference>
<feature type="chain" id="PRO_5047518726" description="OmpA-like domain-containing protein" evidence="11">
    <location>
        <begin position="22"/>
        <end position="394"/>
    </location>
</feature>
<evidence type="ECO:0000259" key="12">
    <source>
        <dbReference type="PROSITE" id="PS51123"/>
    </source>
</evidence>
<keyword evidence="6" id="KW-0626">Porin</keyword>
<dbReference type="SUPFAM" id="SSF103088">
    <property type="entry name" value="OmpA-like"/>
    <property type="match status" value="1"/>
</dbReference>
<dbReference type="InterPro" id="IPR006664">
    <property type="entry name" value="OMP_bac"/>
</dbReference>
<dbReference type="Gene3D" id="3.30.1330.60">
    <property type="entry name" value="OmpA-like domain"/>
    <property type="match status" value="1"/>
</dbReference>
<sequence>MIPKKILALVYVCVFISSINAQTQLPELTKKDSTAVSYWLVGLSYNIIDDSGDVFDRLFDIEESWHAVAYPSRINVGRYFENGLGIEAIAAYVKYSEGKRVDRETINENKEFLSFDTRLSYDLNKIVGETGWFDPYVGIGLGYTRANSLSRGTFNGVLGFRTWFSDNWAADVNTSGKWSLDGTATNYLQHAVGVVYRFDKKKELTKKGKKKLALINQLKEEQIKINDSIALIAEAKESARLLEEKLARERENNRIAKLEEEKQKAKNKELQDIKSAIQNLDKIYFAFNSSNLNSPSKDILTKLAKILNDYPELIVEISAHTDSRGAAKYNQILSEKRLKSTIKYLLENQGILPKKVEGKAFGEEKLLNECNGKVKCSEEKHKQNRRSEIKILNN</sequence>
<dbReference type="SUPFAM" id="SSF56925">
    <property type="entry name" value="OMPA-like"/>
    <property type="match status" value="1"/>
</dbReference>
<evidence type="ECO:0000256" key="4">
    <source>
        <dbReference type="ARBA" id="ARBA00022692"/>
    </source>
</evidence>
<accession>A0ABP9HG52</accession>
<evidence type="ECO:0000256" key="6">
    <source>
        <dbReference type="ARBA" id="ARBA00023114"/>
    </source>
</evidence>
<dbReference type="EMBL" id="BAABJK010000006">
    <property type="protein sequence ID" value="GAA4969982.1"/>
    <property type="molecule type" value="Genomic_DNA"/>
</dbReference>
<dbReference type="InterPro" id="IPR006665">
    <property type="entry name" value="OmpA-like"/>
</dbReference>
<name>A0ABP9HG52_9FLAO</name>
<dbReference type="Gene3D" id="2.40.160.20">
    <property type="match status" value="1"/>
</dbReference>
<keyword evidence="5" id="KW-0406">Ion transport</keyword>
<keyword evidence="11" id="KW-0732">Signal</keyword>
<keyword evidence="14" id="KW-1185">Reference proteome</keyword>
<keyword evidence="8" id="KW-0998">Cell outer membrane</keyword>
<evidence type="ECO:0000256" key="10">
    <source>
        <dbReference type="SAM" id="Coils"/>
    </source>
</evidence>
<dbReference type="PANTHER" id="PTHR30329">
    <property type="entry name" value="STATOR ELEMENT OF FLAGELLAR MOTOR COMPLEX"/>
    <property type="match status" value="1"/>
</dbReference>
<dbReference type="CDD" id="cd07185">
    <property type="entry name" value="OmpA_C-like"/>
    <property type="match status" value="1"/>
</dbReference>
<evidence type="ECO:0000256" key="11">
    <source>
        <dbReference type="SAM" id="SignalP"/>
    </source>
</evidence>
<dbReference type="InterPro" id="IPR050330">
    <property type="entry name" value="Bact_OuterMem_StrucFunc"/>
</dbReference>
<evidence type="ECO:0000256" key="5">
    <source>
        <dbReference type="ARBA" id="ARBA00023065"/>
    </source>
</evidence>
<keyword evidence="7 9" id="KW-0472">Membrane</keyword>
<organism evidence="13 14">
    <name type="scientific">Algibacter aquimarinus</name>
    <dbReference type="NCBI Taxonomy" id="1136748"/>
    <lineage>
        <taxon>Bacteria</taxon>
        <taxon>Pseudomonadati</taxon>
        <taxon>Bacteroidota</taxon>
        <taxon>Flavobacteriia</taxon>
        <taxon>Flavobacteriales</taxon>
        <taxon>Flavobacteriaceae</taxon>
        <taxon>Algibacter</taxon>
    </lineage>
</organism>
<keyword evidence="3" id="KW-1134">Transmembrane beta strand</keyword>
<evidence type="ECO:0000256" key="1">
    <source>
        <dbReference type="ARBA" id="ARBA00004571"/>
    </source>
</evidence>
<dbReference type="PANTHER" id="PTHR30329:SF21">
    <property type="entry name" value="LIPOPROTEIN YIAD-RELATED"/>
    <property type="match status" value="1"/>
</dbReference>